<evidence type="ECO:0000256" key="1">
    <source>
        <dbReference type="SAM" id="MobiDB-lite"/>
    </source>
</evidence>
<dbReference type="RefSeq" id="WP_251595489.1">
    <property type="nucleotide sequence ID" value="NZ_JAMLJI010000006.1"/>
</dbReference>
<feature type="region of interest" description="Disordered" evidence="1">
    <location>
        <begin position="120"/>
        <end position="144"/>
    </location>
</feature>
<evidence type="ECO:0000313" key="3">
    <source>
        <dbReference type="Proteomes" id="UP001269375"/>
    </source>
</evidence>
<proteinExistence type="predicted"/>
<reference evidence="2 3" key="1">
    <citation type="submission" date="2023-04" db="EMBL/GenBank/DDBJ databases">
        <title>A long-awaited taxogenomic arrangement of the family Halomonadaceae.</title>
        <authorList>
            <person name="De La Haba R."/>
            <person name="Chuvochina M."/>
            <person name="Wittouck S."/>
            <person name="Arahal D.R."/>
            <person name="Sanchez-Porro C."/>
            <person name="Hugenholtz P."/>
            <person name="Ventosa A."/>
        </authorList>
    </citation>
    <scope>NUCLEOTIDE SEQUENCE [LARGE SCALE GENOMIC DNA]</scope>
    <source>
        <strain evidence="2 3">DSM 22428</strain>
    </source>
</reference>
<organism evidence="2 3">
    <name type="scientific">Larsenimonas suaedae</name>
    <dbReference type="NCBI Taxonomy" id="1851019"/>
    <lineage>
        <taxon>Bacteria</taxon>
        <taxon>Pseudomonadati</taxon>
        <taxon>Pseudomonadota</taxon>
        <taxon>Gammaproteobacteria</taxon>
        <taxon>Oceanospirillales</taxon>
        <taxon>Halomonadaceae</taxon>
        <taxon>Larsenimonas</taxon>
    </lineage>
</organism>
<dbReference type="Proteomes" id="UP001269375">
    <property type="component" value="Unassembled WGS sequence"/>
</dbReference>
<sequence length="153" mass="15861">MLNYGNTDEWSMFSQPLAAMQGVQQQAATAPGLFGGTGGMSLAPQGGGGGGGASPFSSLGLFGGTDADGNQVNGWAGSAIGLGQGLLGAYMGMKQYGLAKDALKQSKAQFEKNYAAQRQMTNSRLEDRQRARVASNPDAYQSVSGYMDKYGVK</sequence>
<keyword evidence="3" id="KW-1185">Reference proteome</keyword>
<dbReference type="EMBL" id="JARWAO010000010">
    <property type="protein sequence ID" value="MDR5897334.1"/>
    <property type="molecule type" value="Genomic_DNA"/>
</dbReference>
<name>A0ABU1GZ66_9GAMM</name>
<comment type="caution">
    <text evidence="2">The sequence shown here is derived from an EMBL/GenBank/DDBJ whole genome shotgun (WGS) entry which is preliminary data.</text>
</comment>
<gene>
    <name evidence="2" type="ORF">QC825_14780</name>
</gene>
<protein>
    <submittedName>
        <fullName evidence="2">Uncharacterized protein</fullName>
    </submittedName>
</protein>
<evidence type="ECO:0000313" key="2">
    <source>
        <dbReference type="EMBL" id="MDR5897334.1"/>
    </source>
</evidence>
<accession>A0ABU1GZ66</accession>